<accession>A0A0R1YTB0</accession>
<evidence type="ECO:0000313" key="2">
    <source>
        <dbReference type="Proteomes" id="UP000051957"/>
    </source>
</evidence>
<sequence>MVYKLAENNNWQLMAVRLDGLSFDRSNYDPQKAPQVNAETQLTLPGHPDDSSTLNVIQVISKFSLYDDELSKPYFTATIAGVYQVPDSLKDNDAIQKAIDDDKNLKDSFAQPVVDYMLAVFADTTLKAFGTPTILKREPLIDTLFGRKA</sequence>
<dbReference type="Proteomes" id="UP000051957">
    <property type="component" value="Unassembled WGS sequence"/>
</dbReference>
<dbReference type="AlphaFoldDB" id="A0A0R1YTB0"/>
<name>A0A0R1YTB0_9LACO</name>
<reference evidence="1 2" key="1">
    <citation type="journal article" date="2015" name="Genome Announc.">
        <title>Expanding the biotechnology potential of lactobacilli through comparative genomics of 213 strains and associated genera.</title>
        <authorList>
            <person name="Sun Z."/>
            <person name="Harris H.M."/>
            <person name="McCann A."/>
            <person name="Guo C."/>
            <person name="Argimon S."/>
            <person name="Zhang W."/>
            <person name="Yang X."/>
            <person name="Jeffery I.B."/>
            <person name="Cooney J.C."/>
            <person name="Kagawa T.F."/>
            <person name="Liu W."/>
            <person name="Song Y."/>
            <person name="Salvetti E."/>
            <person name="Wrobel A."/>
            <person name="Rasinkangas P."/>
            <person name="Parkhill J."/>
            <person name="Rea M.C."/>
            <person name="O'Sullivan O."/>
            <person name="Ritari J."/>
            <person name="Douillard F.P."/>
            <person name="Paul Ross R."/>
            <person name="Yang R."/>
            <person name="Briner A.E."/>
            <person name="Felis G.E."/>
            <person name="de Vos W.M."/>
            <person name="Barrangou R."/>
            <person name="Klaenhammer T.R."/>
            <person name="Caufield P.W."/>
            <person name="Cui Y."/>
            <person name="Zhang H."/>
            <person name="O'Toole P.W."/>
        </authorList>
    </citation>
    <scope>NUCLEOTIDE SEQUENCE [LARGE SCALE GENOMIC DNA]</scope>
    <source>
        <strain evidence="1 2">DSM 5707</strain>
    </source>
</reference>
<proteinExistence type="predicted"/>
<dbReference type="EMBL" id="AZGK01000021">
    <property type="protein sequence ID" value="KRM45013.1"/>
    <property type="molecule type" value="Genomic_DNA"/>
</dbReference>
<gene>
    <name evidence="1" type="ORF">FC51_GL001260</name>
</gene>
<protein>
    <submittedName>
        <fullName evidence="1">Uncharacterized protein</fullName>
    </submittedName>
</protein>
<dbReference type="PATRIC" id="fig|1423784.4.peg.1275"/>
<organism evidence="1 2">
    <name type="scientific">Lentilactobacillus parabuchneri DSM 5707 = NBRC 107865</name>
    <dbReference type="NCBI Taxonomy" id="1423784"/>
    <lineage>
        <taxon>Bacteria</taxon>
        <taxon>Bacillati</taxon>
        <taxon>Bacillota</taxon>
        <taxon>Bacilli</taxon>
        <taxon>Lactobacillales</taxon>
        <taxon>Lactobacillaceae</taxon>
        <taxon>Lentilactobacillus</taxon>
    </lineage>
</organism>
<comment type="caution">
    <text evidence="1">The sequence shown here is derived from an EMBL/GenBank/DDBJ whole genome shotgun (WGS) entry which is preliminary data.</text>
</comment>
<evidence type="ECO:0000313" key="1">
    <source>
        <dbReference type="EMBL" id="KRM45013.1"/>
    </source>
</evidence>